<feature type="transmembrane region" description="Helical" evidence="6">
    <location>
        <begin position="131"/>
        <end position="152"/>
    </location>
</feature>
<keyword evidence="4 6" id="KW-1133">Transmembrane helix</keyword>
<evidence type="ECO:0000313" key="9">
    <source>
        <dbReference type="Proteomes" id="UP000011200"/>
    </source>
</evidence>
<feature type="transmembrane region" description="Helical" evidence="6">
    <location>
        <begin position="330"/>
        <end position="352"/>
    </location>
</feature>
<dbReference type="InterPro" id="IPR036259">
    <property type="entry name" value="MFS_trans_sf"/>
</dbReference>
<proteinExistence type="predicted"/>
<evidence type="ECO:0000256" key="2">
    <source>
        <dbReference type="ARBA" id="ARBA00022475"/>
    </source>
</evidence>
<feature type="domain" description="Major facilitator superfamily (MFS) profile" evidence="7">
    <location>
        <begin position="4"/>
        <end position="379"/>
    </location>
</feature>
<keyword evidence="3 6" id="KW-0812">Transmembrane</keyword>
<name>A0A2U9PMK5_MYCSE</name>
<dbReference type="Proteomes" id="UP000011200">
    <property type="component" value="Chromosome"/>
</dbReference>
<dbReference type="EMBL" id="CP027541">
    <property type="protein sequence ID" value="AWT52990.1"/>
    <property type="molecule type" value="Genomic_DNA"/>
</dbReference>
<dbReference type="SUPFAM" id="SSF103473">
    <property type="entry name" value="MFS general substrate transporter"/>
    <property type="match status" value="1"/>
</dbReference>
<dbReference type="GO" id="GO:0005886">
    <property type="term" value="C:plasma membrane"/>
    <property type="evidence" value="ECO:0007669"/>
    <property type="project" value="UniProtKB-SubCell"/>
</dbReference>
<dbReference type="PROSITE" id="PS50850">
    <property type="entry name" value="MFS"/>
    <property type="match status" value="1"/>
</dbReference>
<dbReference type="AlphaFoldDB" id="A0A2U9PMK5"/>
<evidence type="ECO:0000256" key="1">
    <source>
        <dbReference type="ARBA" id="ARBA00004651"/>
    </source>
</evidence>
<protein>
    <submittedName>
        <fullName evidence="8">Chloramphenicol resistance protein</fullName>
    </submittedName>
</protein>
<evidence type="ECO:0000256" key="3">
    <source>
        <dbReference type="ARBA" id="ARBA00022692"/>
    </source>
</evidence>
<dbReference type="InterPro" id="IPR050189">
    <property type="entry name" value="MFS_Efflux_Transporters"/>
</dbReference>
<feature type="transmembrane region" description="Helical" evidence="6">
    <location>
        <begin position="266"/>
        <end position="283"/>
    </location>
</feature>
<reference evidence="8 9" key="1">
    <citation type="journal article" date="2013" name="Genome Announc.">
        <title>Draft genome sequence of MKD8, a conjugal recipient Mycobacterium smegmatis strain.</title>
        <authorList>
            <person name="Gray T.A."/>
            <person name="Palumbo M.J."/>
            <person name="Derbyshire K.M."/>
        </authorList>
    </citation>
    <scope>NUCLEOTIDE SEQUENCE [LARGE SCALE GENOMIC DNA]</scope>
    <source>
        <strain evidence="8 9">MKD8</strain>
    </source>
</reference>
<gene>
    <name evidence="8" type="ORF">D806_020080</name>
</gene>
<feature type="transmembrane region" description="Helical" evidence="6">
    <location>
        <begin position="158"/>
        <end position="180"/>
    </location>
</feature>
<feature type="transmembrane region" description="Helical" evidence="6">
    <location>
        <begin position="236"/>
        <end position="259"/>
    </location>
</feature>
<sequence length="395" mass="39865">MPVAIWVLGAAIFAQGTSELMLAGLLPEVSADFAVSIPQAGLTVSVFALGMLVGAPILATGTLRWPRRRALLAFLGVFVVAHIVAALTDSYAVLLATRFVAAFVYAGFWAVGASTAMALVSPDRRGRAMSVVAGGITVAMVVGLPAGTWIGQHFGWRAAVWTVTVLTLVAAGAVLTAVPDTRAHTVMRARDEIRGVAVPRLWLSYGLTATSTAALLGTFTYLSAMLITTTGVRADWVPLVLLGYGLGSLAGMAGGGFAADRWPRGVLAAGFGMLTVVLALLSVTASVPAAVASLAVVLGFAGFGTNPALNSRVFGIAPGAPTLASAGNISAFNVGISAGPWLAGLALTAGLGYPSVPWIGAGLGVVALLLLALDVLVGRAPRRAAEPVGVAVGCG</sequence>
<dbReference type="Pfam" id="PF07690">
    <property type="entry name" value="MFS_1"/>
    <property type="match status" value="1"/>
</dbReference>
<keyword evidence="5 6" id="KW-0472">Membrane</keyword>
<feature type="transmembrane region" description="Helical" evidence="6">
    <location>
        <begin position="289"/>
        <end position="309"/>
    </location>
</feature>
<evidence type="ECO:0000256" key="4">
    <source>
        <dbReference type="ARBA" id="ARBA00022989"/>
    </source>
</evidence>
<evidence type="ECO:0000259" key="7">
    <source>
        <dbReference type="PROSITE" id="PS50850"/>
    </source>
</evidence>
<dbReference type="InterPro" id="IPR020846">
    <property type="entry name" value="MFS_dom"/>
</dbReference>
<dbReference type="GO" id="GO:0022857">
    <property type="term" value="F:transmembrane transporter activity"/>
    <property type="evidence" value="ECO:0007669"/>
    <property type="project" value="InterPro"/>
</dbReference>
<comment type="subcellular location">
    <subcellularLocation>
        <location evidence="1">Cell membrane</location>
        <topology evidence="1">Multi-pass membrane protein</topology>
    </subcellularLocation>
</comment>
<feature type="transmembrane region" description="Helical" evidence="6">
    <location>
        <begin position="41"/>
        <end position="59"/>
    </location>
</feature>
<feature type="transmembrane region" description="Helical" evidence="6">
    <location>
        <begin position="201"/>
        <end position="224"/>
    </location>
</feature>
<evidence type="ECO:0000256" key="6">
    <source>
        <dbReference type="SAM" id="Phobius"/>
    </source>
</evidence>
<feature type="transmembrane region" description="Helical" evidence="6">
    <location>
        <begin position="71"/>
        <end position="93"/>
    </location>
</feature>
<dbReference type="Gene3D" id="1.20.1250.20">
    <property type="entry name" value="MFS general substrate transporter like domains"/>
    <property type="match status" value="2"/>
</dbReference>
<reference evidence="9" key="2">
    <citation type="submission" date="2018-03" db="EMBL/GenBank/DDBJ databases">
        <authorList>
            <person name="Derbyshire K."/>
            <person name="Gray T.A."/>
            <person name="Champion M."/>
        </authorList>
    </citation>
    <scope>NUCLEOTIDE SEQUENCE [LARGE SCALE GENOMIC DNA]</scope>
    <source>
        <strain evidence="9">MKD8</strain>
    </source>
</reference>
<dbReference type="CDD" id="cd17324">
    <property type="entry name" value="MFS_NepI_like"/>
    <property type="match status" value="1"/>
</dbReference>
<feature type="transmembrane region" description="Helical" evidence="6">
    <location>
        <begin position="358"/>
        <end position="377"/>
    </location>
</feature>
<dbReference type="PANTHER" id="PTHR43124">
    <property type="entry name" value="PURINE EFFLUX PUMP PBUE"/>
    <property type="match status" value="1"/>
</dbReference>
<dbReference type="InterPro" id="IPR011701">
    <property type="entry name" value="MFS"/>
</dbReference>
<organism evidence="8 9">
    <name type="scientific">Mycolicibacterium smegmatis (strain MKD8)</name>
    <name type="common">Mycobacterium smegmatis</name>
    <dbReference type="NCBI Taxonomy" id="1214915"/>
    <lineage>
        <taxon>Bacteria</taxon>
        <taxon>Bacillati</taxon>
        <taxon>Actinomycetota</taxon>
        <taxon>Actinomycetes</taxon>
        <taxon>Mycobacteriales</taxon>
        <taxon>Mycobacteriaceae</taxon>
        <taxon>Mycolicibacterium</taxon>
    </lineage>
</organism>
<accession>A0A2U9PMK5</accession>
<dbReference type="NCBIfam" id="NF033135">
    <property type="entry name" value="cmx_cmrA"/>
    <property type="match status" value="1"/>
</dbReference>
<evidence type="ECO:0000313" key="8">
    <source>
        <dbReference type="EMBL" id="AWT52990.1"/>
    </source>
</evidence>
<keyword evidence="2" id="KW-1003">Cell membrane</keyword>
<dbReference type="RefSeq" id="WP_036452941.1">
    <property type="nucleotide sequence ID" value="NZ_CP027541.1"/>
</dbReference>
<dbReference type="PANTHER" id="PTHR43124:SF3">
    <property type="entry name" value="CHLORAMPHENICOL EFFLUX PUMP RV0191"/>
    <property type="match status" value="1"/>
</dbReference>
<feature type="transmembrane region" description="Helical" evidence="6">
    <location>
        <begin position="99"/>
        <end position="119"/>
    </location>
</feature>
<evidence type="ECO:0000256" key="5">
    <source>
        <dbReference type="ARBA" id="ARBA00023136"/>
    </source>
</evidence>